<dbReference type="PANTHER" id="PTHR32060">
    <property type="entry name" value="TAIL-SPECIFIC PROTEASE"/>
    <property type="match status" value="1"/>
</dbReference>
<dbReference type="Gene3D" id="3.90.226.10">
    <property type="entry name" value="2-enoyl-CoA Hydratase, Chain A, domain 1"/>
    <property type="match status" value="1"/>
</dbReference>
<organism evidence="2 3">
    <name type="scientific">Dyadobacter subterraneus</name>
    <dbReference type="NCBI Taxonomy" id="2773304"/>
    <lineage>
        <taxon>Bacteria</taxon>
        <taxon>Pseudomonadati</taxon>
        <taxon>Bacteroidota</taxon>
        <taxon>Cytophagia</taxon>
        <taxon>Cytophagales</taxon>
        <taxon>Spirosomataceae</taxon>
        <taxon>Dyadobacter</taxon>
    </lineage>
</organism>
<gene>
    <name evidence="2" type="ORF">IEE83_17660</name>
</gene>
<dbReference type="EMBL" id="JACYGY010000001">
    <property type="protein sequence ID" value="MBE9463713.1"/>
    <property type="molecule type" value="Genomic_DNA"/>
</dbReference>
<evidence type="ECO:0000259" key="1">
    <source>
        <dbReference type="SMART" id="SM00245"/>
    </source>
</evidence>
<reference evidence="3" key="1">
    <citation type="submission" date="2023-07" db="EMBL/GenBank/DDBJ databases">
        <title>Dyadobacter sp. nov 'subterranea' isolated from contaminted grondwater.</title>
        <authorList>
            <person name="Szabo I."/>
            <person name="Al-Omari J."/>
            <person name="Szerdahelyi S.G."/>
            <person name="Rado J."/>
        </authorList>
    </citation>
    <scope>NUCLEOTIDE SEQUENCE [LARGE SCALE GENOMIC DNA]</scope>
    <source>
        <strain evidence="3">UP-52</strain>
    </source>
</reference>
<proteinExistence type="predicted"/>
<dbReference type="PANTHER" id="PTHR32060:SF22">
    <property type="entry name" value="CARBOXYL-TERMINAL-PROCESSING PEPTIDASE 3, CHLOROPLASTIC"/>
    <property type="match status" value="1"/>
</dbReference>
<feature type="domain" description="Tail specific protease" evidence="1">
    <location>
        <begin position="220"/>
        <end position="468"/>
    </location>
</feature>
<accession>A0ABR9WE81</accession>
<dbReference type="InterPro" id="IPR005151">
    <property type="entry name" value="Tail-specific_protease"/>
</dbReference>
<dbReference type="InterPro" id="IPR029045">
    <property type="entry name" value="ClpP/crotonase-like_dom_sf"/>
</dbReference>
<evidence type="ECO:0000313" key="3">
    <source>
        <dbReference type="Proteomes" id="UP000634134"/>
    </source>
</evidence>
<dbReference type="Proteomes" id="UP000634134">
    <property type="component" value="Unassembled WGS sequence"/>
</dbReference>
<dbReference type="Pfam" id="PF03572">
    <property type="entry name" value="Peptidase_S41"/>
    <property type="match status" value="1"/>
</dbReference>
<evidence type="ECO:0000313" key="2">
    <source>
        <dbReference type="EMBL" id="MBE9463713.1"/>
    </source>
</evidence>
<dbReference type="SMART" id="SM00245">
    <property type="entry name" value="TSPc"/>
    <property type="match status" value="1"/>
</dbReference>
<sequence length="485" mass="55134">MTLNYRRMKSSVGITSLRLLLQIMFFLVVATNISMAQGQNLQKKYDPQKLKGDIDSLVKFIEDTHPDPYYRYPKDSFYIAIADVKGQITKPLSILSFYQLIEPVLVKLQDGHTDLAMPLSEFYNLYPNPFRIPVRLKFSVKKPFISFQGPILPDLDIPIPVNAEILSINNISSKKIADDIINMTCGESQEFRLAFGSSFLQFHLKQLYNIDSSYTITYASGQGIKKIKLAGIRDKAFNARKPKENKPAPSQAPYILKLLDSLNTAIIDFRSFEDKPSFLLFADSTFSLLKEQKVDKLIIDLRSNLGGDSEIGDEFLQYFVRSDFNQYTKVVTKYSRLQKERYKNNANTDRNSSAYSKMISKENGSIEVEEYPLIKRKELANRFDGQLYVLTSPFTFSSAADFTQAIHHYKLGKVVGQETGGLIVSFGDIITTHLPATNMELTISHNLYYNMGAKETDFRGVIPDHPVEYPDALKFTLDLIKSSIP</sequence>
<keyword evidence="3" id="KW-1185">Reference proteome</keyword>
<name>A0ABR9WE81_9BACT</name>
<protein>
    <recommendedName>
        <fullName evidence="1">Tail specific protease domain-containing protein</fullName>
    </recommendedName>
</protein>
<comment type="caution">
    <text evidence="2">The sequence shown here is derived from an EMBL/GenBank/DDBJ whole genome shotgun (WGS) entry which is preliminary data.</text>
</comment>
<dbReference type="RefSeq" id="WP_194121830.1">
    <property type="nucleotide sequence ID" value="NZ_JACYGY010000001.1"/>
</dbReference>
<dbReference type="SUPFAM" id="SSF52096">
    <property type="entry name" value="ClpP/crotonase"/>
    <property type="match status" value="1"/>
</dbReference>